<evidence type="ECO:0000313" key="1">
    <source>
        <dbReference type="EMBL" id="CAG8525670.1"/>
    </source>
</evidence>
<sequence length="613" mass="67759">MRFFLITLSILLLLATQGGQSAILPTLSPTSTQSINLETTNTELSLPEPTNLDDNITNLVDGCAIIHNKFKAANISGQDLSFPVSDVRSCYNSFKFDDNIRTGTIDTIKKILNGFYVFIDQVNKPPEPGFNFDPFDILKELDSLAKKKYNDDFEFTTDVINLLIKMKDPHTFYFPICYTRFTFTQQLALYSIVADDGSQLIKVFKDNLDSSNKNCVVDTINGNPALDVIKQFARDNVFVSKDLGVRFNMALTSLASFKGNLQLHPRSSQFNIRLVLPDKDSITYTLKCGSETKTVIREWLAFINNGDDLDSFSDSSSYWSKFCVNPSAPTPSQSTQPPKSTQLLKKSTKPPKSLQLPGQDVVFSDATLVADAKLARFYKLNSKNNIGVAMISTEDPTDLFTSNYDVFTSLTNGFKSLADTGVTKLILDLSNNEGGSTTIAHFINKILFPATYPAFPTDWSLTDIKKAAIEAVDVKNPPFSLFDRDLYLSSPDALPFNSTDEFLKVKGFGFENDKDQINGFIDKNPISLPWNATDMAILTNGYCGSACSSIALHLAELNDVTTVSVGGFQKTPLSISSFAGGEEFIFTDPNNGFEDLVKDLNRLGLSDNKQTPQ</sequence>
<accession>A0ACA9LHD1</accession>
<proteinExistence type="predicted"/>
<name>A0ACA9LHD1_9GLOM</name>
<organism evidence="1 2">
    <name type="scientific">Cetraspora pellucida</name>
    <dbReference type="NCBI Taxonomy" id="1433469"/>
    <lineage>
        <taxon>Eukaryota</taxon>
        <taxon>Fungi</taxon>
        <taxon>Fungi incertae sedis</taxon>
        <taxon>Mucoromycota</taxon>
        <taxon>Glomeromycotina</taxon>
        <taxon>Glomeromycetes</taxon>
        <taxon>Diversisporales</taxon>
        <taxon>Gigasporaceae</taxon>
        <taxon>Cetraspora</taxon>
    </lineage>
</organism>
<evidence type="ECO:0000313" key="2">
    <source>
        <dbReference type="Proteomes" id="UP000789366"/>
    </source>
</evidence>
<comment type="caution">
    <text evidence="1">The sequence shown here is derived from an EMBL/GenBank/DDBJ whole genome shotgun (WGS) entry which is preliminary data.</text>
</comment>
<keyword evidence="2" id="KW-1185">Reference proteome</keyword>
<dbReference type="Proteomes" id="UP000789366">
    <property type="component" value="Unassembled WGS sequence"/>
</dbReference>
<reference evidence="1" key="1">
    <citation type="submission" date="2021-06" db="EMBL/GenBank/DDBJ databases">
        <authorList>
            <person name="Kallberg Y."/>
            <person name="Tangrot J."/>
            <person name="Rosling A."/>
        </authorList>
    </citation>
    <scope>NUCLEOTIDE SEQUENCE</scope>
    <source>
        <strain evidence="1">28 12/20/2015</strain>
    </source>
</reference>
<feature type="non-terminal residue" evidence="1">
    <location>
        <position position="613"/>
    </location>
</feature>
<protein>
    <submittedName>
        <fullName evidence="1">11773_t:CDS:1</fullName>
    </submittedName>
</protein>
<dbReference type="EMBL" id="CAJVPW010003531">
    <property type="protein sequence ID" value="CAG8525670.1"/>
    <property type="molecule type" value="Genomic_DNA"/>
</dbReference>
<gene>
    <name evidence="1" type="ORF">SPELUC_LOCUS4137</name>
</gene>